<accession>A0A9D1A8G6</accession>
<dbReference type="Gene3D" id="3.40.50.300">
    <property type="entry name" value="P-loop containing nucleotide triphosphate hydrolases"/>
    <property type="match status" value="1"/>
</dbReference>
<dbReference type="InterPro" id="IPR003439">
    <property type="entry name" value="ABC_transporter-like_ATP-bd"/>
</dbReference>
<feature type="non-terminal residue" evidence="3">
    <location>
        <position position="1"/>
    </location>
</feature>
<dbReference type="Proteomes" id="UP000824258">
    <property type="component" value="Unassembled WGS sequence"/>
</dbReference>
<dbReference type="PANTHER" id="PTHR42781">
    <property type="entry name" value="SPERMIDINE/PUTRESCINE IMPORT ATP-BINDING PROTEIN POTA"/>
    <property type="match status" value="1"/>
</dbReference>
<dbReference type="InterPro" id="IPR050093">
    <property type="entry name" value="ABC_SmlMolc_Importer"/>
</dbReference>
<evidence type="ECO:0000313" key="4">
    <source>
        <dbReference type="Proteomes" id="UP000824258"/>
    </source>
</evidence>
<reference evidence="3" key="2">
    <citation type="journal article" date="2021" name="PeerJ">
        <title>Extensive microbial diversity within the chicken gut microbiome revealed by metagenomics and culture.</title>
        <authorList>
            <person name="Gilroy R."/>
            <person name="Ravi A."/>
            <person name="Getino M."/>
            <person name="Pursley I."/>
            <person name="Horton D.L."/>
            <person name="Alikhan N.F."/>
            <person name="Baker D."/>
            <person name="Gharbi K."/>
            <person name="Hall N."/>
            <person name="Watson M."/>
            <person name="Adriaenssens E.M."/>
            <person name="Foster-Nyarko E."/>
            <person name="Jarju S."/>
            <person name="Secka A."/>
            <person name="Antonio M."/>
            <person name="Oren A."/>
            <person name="Chaudhuri R.R."/>
            <person name="La Ragione R."/>
            <person name="Hildebrand F."/>
            <person name="Pallen M.J."/>
        </authorList>
    </citation>
    <scope>NUCLEOTIDE SEQUENCE</scope>
    <source>
        <strain evidence="3">ChiHjej9B8-7071</strain>
    </source>
</reference>
<evidence type="ECO:0000259" key="2">
    <source>
        <dbReference type="Pfam" id="PF00005"/>
    </source>
</evidence>
<keyword evidence="3" id="KW-0547">Nucleotide-binding</keyword>
<dbReference type="SUPFAM" id="SSF52540">
    <property type="entry name" value="P-loop containing nucleoside triphosphate hydrolases"/>
    <property type="match status" value="1"/>
</dbReference>
<sequence>HLTGLEQHYPAQLSGGQQQRVALVRILASKPQAILLDEPFSALESSLKLELELELESMLEGFGGTVLWVSHDRAEVERHCRQVAVMESGNVGRVTTLEELRRNPATVAEARMAGCRNFTACTVSGSVLHAPGWGLTLPCPAKDGRYTLGLPDHALAPGADLHGVVARRMESGDHVTALMHLSGGQTIMVELPREACPAAGKTLSMGIVLDSLFLISRF</sequence>
<proteinExistence type="predicted"/>
<dbReference type="Pfam" id="PF00005">
    <property type="entry name" value="ABC_tran"/>
    <property type="match status" value="1"/>
</dbReference>
<evidence type="ECO:0000256" key="1">
    <source>
        <dbReference type="ARBA" id="ARBA00022448"/>
    </source>
</evidence>
<dbReference type="GO" id="GO:0005524">
    <property type="term" value="F:ATP binding"/>
    <property type="evidence" value="ECO:0007669"/>
    <property type="project" value="UniProtKB-KW"/>
</dbReference>
<feature type="domain" description="ABC transporter" evidence="2">
    <location>
        <begin position="9"/>
        <end position="40"/>
    </location>
</feature>
<dbReference type="GO" id="GO:0016887">
    <property type="term" value="F:ATP hydrolysis activity"/>
    <property type="evidence" value="ECO:0007669"/>
    <property type="project" value="InterPro"/>
</dbReference>
<keyword evidence="1" id="KW-0813">Transport</keyword>
<dbReference type="InterPro" id="IPR027417">
    <property type="entry name" value="P-loop_NTPase"/>
</dbReference>
<dbReference type="AlphaFoldDB" id="A0A9D1A8G6"/>
<organism evidence="3 4">
    <name type="scientific">Candidatus Avoscillospira stercoripullorum</name>
    <dbReference type="NCBI Taxonomy" id="2840709"/>
    <lineage>
        <taxon>Bacteria</taxon>
        <taxon>Bacillati</taxon>
        <taxon>Bacillota</taxon>
        <taxon>Clostridia</taxon>
        <taxon>Eubacteriales</taxon>
        <taxon>Oscillospiraceae</taxon>
        <taxon>Oscillospiraceae incertae sedis</taxon>
        <taxon>Candidatus Avoscillospira</taxon>
    </lineage>
</organism>
<name>A0A9D1A8G6_9FIRM</name>
<gene>
    <name evidence="3" type="ORF">IAA70_05850</name>
</gene>
<reference evidence="3" key="1">
    <citation type="submission" date="2020-10" db="EMBL/GenBank/DDBJ databases">
        <authorList>
            <person name="Gilroy R."/>
        </authorList>
    </citation>
    <scope>NUCLEOTIDE SEQUENCE</scope>
    <source>
        <strain evidence="3">ChiHjej9B8-7071</strain>
    </source>
</reference>
<dbReference type="PANTHER" id="PTHR42781:SF4">
    <property type="entry name" value="SPERMIDINE_PUTRESCINE IMPORT ATP-BINDING PROTEIN POTA"/>
    <property type="match status" value="1"/>
</dbReference>
<evidence type="ECO:0000313" key="3">
    <source>
        <dbReference type="EMBL" id="HIR09906.1"/>
    </source>
</evidence>
<comment type="caution">
    <text evidence="3">The sequence shown here is derived from an EMBL/GenBank/DDBJ whole genome shotgun (WGS) entry which is preliminary data.</text>
</comment>
<keyword evidence="3" id="KW-0067">ATP-binding</keyword>
<dbReference type="EMBL" id="DVGD01000187">
    <property type="protein sequence ID" value="HIR09906.1"/>
    <property type="molecule type" value="Genomic_DNA"/>
</dbReference>
<protein>
    <submittedName>
        <fullName evidence="3">ATP-binding cassette domain-containing protein</fullName>
    </submittedName>
</protein>